<reference evidence="5 6" key="1">
    <citation type="submission" date="2021-01" db="EMBL/GenBank/DDBJ databases">
        <title>Identification of strong promoters based on the transcriptome of Brevibacillus choshinensis.</title>
        <authorList>
            <person name="Yao D."/>
            <person name="Zhang K."/>
            <person name="Wu J."/>
        </authorList>
    </citation>
    <scope>NUCLEOTIDE SEQUENCE [LARGE SCALE GENOMIC DNA]</scope>
    <source>
        <strain evidence="5 6">HPD31-SP3</strain>
    </source>
</reference>
<dbReference type="PROSITE" id="PS50893">
    <property type="entry name" value="ABC_TRANSPORTER_2"/>
    <property type="match status" value="1"/>
</dbReference>
<dbReference type="Proteomes" id="UP000596248">
    <property type="component" value="Chromosome"/>
</dbReference>
<dbReference type="EMBL" id="CP069127">
    <property type="protein sequence ID" value="QRG65906.1"/>
    <property type="molecule type" value="Genomic_DNA"/>
</dbReference>
<keyword evidence="2" id="KW-0547">Nucleotide-binding</keyword>
<dbReference type="PANTHER" id="PTHR42781">
    <property type="entry name" value="SPERMIDINE/PUTRESCINE IMPORT ATP-BINDING PROTEIN POTA"/>
    <property type="match status" value="1"/>
</dbReference>
<dbReference type="RefSeq" id="WP_203352976.1">
    <property type="nucleotide sequence ID" value="NZ_CP069127.1"/>
</dbReference>
<protein>
    <submittedName>
        <fullName evidence="5">ABC transporter ATP-binding protein</fullName>
    </submittedName>
</protein>
<dbReference type="InterPro" id="IPR003439">
    <property type="entry name" value="ABC_transporter-like_ATP-bd"/>
</dbReference>
<keyword evidence="6" id="KW-1185">Reference proteome</keyword>
<dbReference type="SUPFAM" id="SSF50331">
    <property type="entry name" value="MOP-like"/>
    <property type="match status" value="1"/>
</dbReference>
<accession>A0ABX7FIJ4</accession>
<evidence type="ECO:0000256" key="1">
    <source>
        <dbReference type="ARBA" id="ARBA00022448"/>
    </source>
</evidence>
<feature type="domain" description="ABC transporter" evidence="4">
    <location>
        <begin position="4"/>
        <end position="234"/>
    </location>
</feature>
<dbReference type="Pfam" id="PF08402">
    <property type="entry name" value="TOBE_2"/>
    <property type="match status" value="1"/>
</dbReference>
<evidence type="ECO:0000259" key="4">
    <source>
        <dbReference type="PROSITE" id="PS50893"/>
    </source>
</evidence>
<dbReference type="InterPro" id="IPR008995">
    <property type="entry name" value="Mo/tungstate-bd_C_term_dom"/>
</dbReference>
<organism evidence="5 6">
    <name type="scientific">Brevibacillus choshinensis</name>
    <dbReference type="NCBI Taxonomy" id="54911"/>
    <lineage>
        <taxon>Bacteria</taxon>
        <taxon>Bacillati</taxon>
        <taxon>Bacillota</taxon>
        <taxon>Bacilli</taxon>
        <taxon>Bacillales</taxon>
        <taxon>Paenibacillaceae</taxon>
        <taxon>Brevibacillus</taxon>
    </lineage>
</organism>
<gene>
    <name evidence="5" type="ORF">JNE38_20300</name>
</gene>
<dbReference type="InterPro" id="IPR013611">
    <property type="entry name" value="Transp-assoc_OB_typ2"/>
</dbReference>
<dbReference type="InterPro" id="IPR003593">
    <property type="entry name" value="AAA+_ATPase"/>
</dbReference>
<keyword evidence="1" id="KW-0813">Transport</keyword>
<evidence type="ECO:0000256" key="2">
    <source>
        <dbReference type="ARBA" id="ARBA00022741"/>
    </source>
</evidence>
<dbReference type="InterPro" id="IPR027417">
    <property type="entry name" value="P-loop_NTPase"/>
</dbReference>
<dbReference type="SMART" id="SM00382">
    <property type="entry name" value="AAA"/>
    <property type="match status" value="1"/>
</dbReference>
<dbReference type="Gene3D" id="3.40.50.300">
    <property type="entry name" value="P-loop containing nucleotide triphosphate hydrolases"/>
    <property type="match status" value="1"/>
</dbReference>
<proteinExistence type="predicted"/>
<dbReference type="PANTHER" id="PTHR42781:SF4">
    <property type="entry name" value="SPERMIDINE_PUTRESCINE IMPORT ATP-BINDING PROTEIN POTA"/>
    <property type="match status" value="1"/>
</dbReference>
<dbReference type="GO" id="GO:0005524">
    <property type="term" value="F:ATP binding"/>
    <property type="evidence" value="ECO:0007669"/>
    <property type="project" value="UniProtKB-KW"/>
</dbReference>
<name>A0ABX7FIJ4_BRECH</name>
<evidence type="ECO:0000313" key="6">
    <source>
        <dbReference type="Proteomes" id="UP000596248"/>
    </source>
</evidence>
<sequence length="342" mass="37914">MSYVHIDKLTKRYKDATVLNQVSLSIEKGELITLLGPSGCGKSTLLRCIAGLTEAEDGKIIVGETDITTLAPKDRGVGMVFQSYALFPNMNVFDNVSFGLKMHGLRKEQYQSQVERMIRLVDLKGREASFPHQLSGGQQQRVALARSLVVEPKILLLDEPLSALDAKIRKNLQTEIRRIQQELSITTVFVTHDQEEALTVSDRIFVMDHGNIVQTGSPEEIYSRPASEFVARFIGNYNVLSHTQLDQLIGDGSLSGTSVAIRPEVITLTPMGASLTPGSERGWRVEGVVRNLTMKGNVVRYEVEAKNQYLQVDALNTSGNQWIRSGTSVNMWIPADECIPLQ</sequence>
<keyword evidence="3 5" id="KW-0067">ATP-binding</keyword>
<evidence type="ECO:0000256" key="3">
    <source>
        <dbReference type="ARBA" id="ARBA00022840"/>
    </source>
</evidence>
<dbReference type="Pfam" id="PF00005">
    <property type="entry name" value="ABC_tran"/>
    <property type="match status" value="1"/>
</dbReference>
<dbReference type="InterPro" id="IPR050093">
    <property type="entry name" value="ABC_SmlMolc_Importer"/>
</dbReference>
<evidence type="ECO:0000313" key="5">
    <source>
        <dbReference type="EMBL" id="QRG65906.1"/>
    </source>
</evidence>
<dbReference type="InterPro" id="IPR017871">
    <property type="entry name" value="ABC_transporter-like_CS"/>
</dbReference>
<dbReference type="SUPFAM" id="SSF52540">
    <property type="entry name" value="P-loop containing nucleoside triphosphate hydrolases"/>
    <property type="match status" value="1"/>
</dbReference>
<dbReference type="PROSITE" id="PS00211">
    <property type="entry name" value="ABC_TRANSPORTER_1"/>
    <property type="match status" value="1"/>
</dbReference>